<organism evidence="3 4">
    <name type="scientific">Bacteroides uniformis</name>
    <dbReference type="NCBI Taxonomy" id="820"/>
    <lineage>
        <taxon>Bacteria</taxon>
        <taxon>Pseudomonadati</taxon>
        <taxon>Bacteroidota</taxon>
        <taxon>Bacteroidia</taxon>
        <taxon>Bacteroidales</taxon>
        <taxon>Bacteroidaceae</taxon>
        <taxon>Bacteroides</taxon>
    </lineage>
</organism>
<name>A0AAW6GWX0_BACUN</name>
<feature type="coiled-coil region" evidence="1">
    <location>
        <begin position="83"/>
        <end position="110"/>
    </location>
</feature>
<dbReference type="Proteomes" id="UP001222603">
    <property type="component" value="Unassembled WGS sequence"/>
</dbReference>
<evidence type="ECO:0000313" key="4">
    <source>
        <dbReference type="Proteomes" id="UP001222603"/>
    </source>
</evidence>
<evidence type="ECO:0000313" key="3">
    <source>
        <dbReference type="EMBL" id="MDC1900038.1"/>
    </source>
</evidence>
<dbReference type="EMBL" id="JAQNSI010000149">
    <property type="protein sequence ID" value="MDC1900038.1"/>
    <property type="molecule type" value="Genomic_DNA"/>
</dbReference>
<feature type="non-terminal residue" evidence="3">
    <location>
        <position position="132"/>
    </location>
</feature>
<gene>
    <name evidence="3" type="ORF">POZ10_05325</name>
</gene>
<evidence type="ECO:0000256" key="2">
    <source>
        <dbReference type="SAM" id="MobiDB-lite"/>
    </source>
</evidence>
<reference evidence="3" key="1">
    <citation type="submission" date="2022-10" db="EMBL/GenBank/DDBJ databases">
        <title>Human gut microbiome strain richness.</title>
        <authorList>
            <person name="Chen-Liaw A."/>
        </authorList>
    </citation>
    <scope>NUCLEOTIDE SEQUENCE</scope>
    <source>
        <strain evidence="3">1001713st1_F9_1001713B170221_170320</strain>
    </source>
</reference>
<proteinExistence type="predicted"/>
<comment type="caution">
    <text evidence="3">The sequence shown here is derived from an EMBL/GenBank/DDBJ whole genome shotgun (WGS) entry which is preliminary data.</text>
</comment>
<sequence length="132" mass="14767">MKFKSFSAHILALLGLSEWSKVEDKNSITVEEVAKLKNYGFTEKFLTDFKASLENDFQDEAEDGNQGEETEEPKTTAFLRGLLGDTAARLTQAQEQLEALQTQQRDENRNNTALIAKKDAEITKLSGIIAQL</sequence>
<keyword evidence="1" id="KW-0175">Coiled coil</keyword>
<feature type="compositionally biased region" description="Acidic residues" evidence="2">
    <location>
        <begin position="56"/>
        <end position="71"/>
    </location>
</feature>
<protein>
    <submittedName>
        <fullName evidence="3">Uncharacterized protein</fullName>
    </submittedName>
</protein>
<evidence type="ECO:0000256" key="1">
    <source>
        <dbReference type="SAM" id="Coils"/>
    </source>
</evidence>
<accession>A0AAW6GWX0</accession>
<feature type="region of interest" description="Disordered" evidence="2">
    <location>
        <begin position="56"/>
        <end position="75"/>
    </location>
</feature>
<dbReference type="AlphaFoldDB" id="A0AAW6GWX0"/>